<evidence type="ECO:0000313" key="1">
    <source>
        <dbReference type="EMBL" id="OIJ68056.1"/>
    </source>
</evidence>
<reference evidence="1" key="1">
    <citation type="submission" date="2016-10" db="EMBL/GenBank/DDBJ databases">
        <title>Genome sequence of Streptomyces mangrovisoli MUSC 149.</title>
        <authorList>
            <person name="Lee L.-H."/>
            <person name="Ser H.-L."/>
        </authorList>
    </citation>
    <scope>NUCLEOTIDE SEQUENCE [LARGE SCALE GENOMIC DNA]</scope>
    <source>
        <strain evidence="1">MUSC 149</strain>
    </source>
</reference>
<dbReference type="Pfam" id="PF17196">
    <property type="entry name" value="DUF5133"/>
    <property type="match status" value="1"/>
</dbReference>
<dbReference type="EMBL" id="LAVA02000019">
    <property type="protein sequence ID" value="OIJ68056.1"/>
    <property type="molecule type" value="Genomic_DNA"/>
</dbReference>
<dbReference type="RefSeq" id="WP_046591360.1">
    <property type="nucleotide sequence ID" value="NZ_LAVA02000019.1"/>
</dbReference>
<dbReference type="Proteomes" id="UP000034196">
    <property type="component" value="Unassembled WGS sequence"/>
</dbReference>
<proteinExistence type="predicted"/>
<sequence length="81" mass="8806">MLPAEKELRAALARFAEVRIEHDVRPTGRTSLALEDAERALRALTGGGSTEDALCAADALLERFRADREAAFARRPETLAA</sequence>
<dbReference type="InterPro" id="IPR033457">
    <property type="entry name" value="DUF5133"/>
</dbReference>
<accession>A0A1J4P0D7</accession>
<dbReference type="AlphaFoldDB" id="A0A1J4P0D7"/>
<evidence type="ECO:0000313" key="2">
    <source>
        <dbReference type="Proteomes" id="UP000034196"/>
    </source>
</evidence>
<keyword evidence="2" id="KW-1185">Reference proteome</keyword>
<comment type="caution">
    <text evidence="1">The sequence shown here is derived from an EMBL/GenBank/DDBJ whole genome shotgun (WGS) entry which is preliminary data.</text>
</comment>
<name>A0A1J4P0D7_9ACTN</name>
<dbReference type="OrthoDB" id="4320263at2"/>
<organism evidence="1 2">
    <name type="scientific">Streptomyces mangrovisoli</name>
    <dbReference type="NCBI Taxonomy" id="1428628"/>
    <lineage>
        <taxon>Bacteria</taxon>
        <taxon>Bacillati</taxon>
        <taxon>Actinomycetota</taxon>
        <taxon>Actinomycetes</taxon>
        <taxon>Kitasatosporales</taxon>
        <taxon>Streptomycetaceae</taxon>
        <taxon>Streptomyces</taxon>
    </lineage>
</organism>
<protein>
    <submittedName>
        <fullName evidence="1">DUF5133 domain-containing protein</fullName>
    </submittedName>
</protein>
<gene>
    <name evidence="1" type="ORF">WN71_009660</name>
</gene>